<proteinExistence type="predicted"/>
<organism evidence="1 2">
    <name type="scientific">Halalkalibacter krulwichiae</name>
    <dbReference type="NCBI Taxonomy" id="199441"/>
    <lineage>
        <taxon>Bacteria</taxon>
        <taxon>Bacillati</taxon>
        <taxon>Bacillota</taxon>
        <taxon>Bacilli</taxon>
        <taxon>Bacillales</taxon>
        <taxon>Bacillaceae</taxon>
        <taxon>Halalkalibacter</taxon>
    </lineage>
</organism>
<dbReference type="KEGG" id="bkw:BkAM31D_09385"/>
<keyword evidence="2" id="KW-1185">Reference proteome</keyword>
<dbReference type="AlphaFoldDB" id="A0A1X9M9G4"/>
<dbReference type="EMBL" id="CP020814">
    <property type="protein sequence ID" value="ARK30048.1"/>
    <property type="molecule type" value="Genomic_DNA"/>
</dbReference>
<accession>A0A1X9M9G4</accession>
<gene>
    <name evidence="1" type="ORF">BkAM31D_09385</name>
</gene>
<protein>
    <submittedName>
        <fullName evidence="1">Uncharacterized protein</fullName>
    </submittedName>
</protein>
<reference evidence="1 2" key="1">
    <citation type="submission" date="2017-04" db="EMBL/GenBank/DDBJ databases">
        <title>Bacillus krulwichiae AM31D Genome sequencing and assembly.</title>
        <authorList>
            <person name="Krulwich T.A."/>
            <person name="Anastor L."/>
            <person name="Ehrlich R."/>
            <person name="Ehrlich G.D."/>
            <person name="Janto B."/>
        </authorList>
    </citation>
    <scope>NUCLEOTIDE SEQUENCE [LARGE SCALE GENOMIC DNA]</scope>
    <source>
        <strain evidence="1 2">AM31D</strain>
    </source>
</reference>
<dbReference type="Proteomes" id="UP000193006">
    <property type="component" value="Chromosome"/>
</dbReference>
<dbReference type="RefSeq" id="WP_066151870.1">
    <property type="nucleotide sequence ID" value="NZ_CP020814.1"/>
</dbReference>
<evidence type="ECO:0000313" key="2">
    <source>
        <dbReference type="Proteomes" id="UP000193006"/>
    </source>
</evidence>
<sequence>MIAYFGTVNKVEDFTSEEKVQNVNNVIGTIGFWLTSDIHSAKPYAIGTETVDQKSETEFWEDGAPKVIQVERQVTGFIYKLFMDEPNLKIYDSNTWDSFELFMNDRDKYCEYFHAGKRNFTWKDEATLLNMKEANEKFRNSLIHQGYEGFVIQNCKQENGVTDLYCLFSINSPLISDVIPVETL</sequence>
<evidence type="ECO:0000313" key="1">
    <source>
        <dbReference type="EMBL" id="ARK30048.1"/>
    </source>
</evidence>
<name>A0A1X9M9G4_9BACI</name>